<dbReference type="EMBL" id="HBGE01105503">
    <property type="protein sequence ID" value="CAD9186150.1"/>
    <property type="molecule type" value="Transcribed_RNA"/>
</dbReference>
<proteinExistence type="predicted"/>
<gene>
    <name evidence="2" type="ORF">ACAT0790_LOCUS62924</name>
</gene>
<evidence type="ECO:0000313" key="2">
    <source>
        <dbReference type="EMBL" id="CAD9186150.1"/>
    </source>
</evidence>
<name>A0A7S1S6J8_ALECA</name>
<feature type="chain" id="PRO_5030741614" description="Phospholipase B-like" evidence="1">
    <location>
        <begin position="19"/>
        <end position="365"/>
    </location>
</feature>
<accession>A0A7S1S6J8</accession>
<dbReference type="AlphaFoldDB" id="A0A7S1S6J8"/>
<keyword evidence="1" id="KW-0732">Signal</keyword>
<reference evidence="2" key="1">
    <citation type="submission" date="2021-01" db="EMBL/GenBank/DDBJ databases">
        <authorList>
            <person name="Corre E."/>
            <person name="Pelletier E."/>
            <person name="Niang G."/>
            <person name="Scheremetjew M."/>
            <person name="Finn R."/>
            <person name="Kale V."/>
            <person name="Holt S."/>
            <person name="Cochrane G."/>
            <person name="Meng A."/>
            <person name="Brown T."/>
            <person name="Cohen L."/>
        </authorList>
    </citation>
    <scope>NUCLEOTIDE SEQUENCE</scope>
    <source>
        <strain evidence="2">OF101</strain>
    </source>
</reference>
<organism evidence="2">
    <name type="scientific">Alexandrium catenella</name>
    <name type="common">Red tide dinoflagellate</name>
    <name type="synonym">Gonyaulax catenella</name>
    <dbReference type="NCBI Taxonomy" id="2925"/>
    <lineage>
        <taxon>Eukaryota</taxon>
        <taxon>Sar</taxon>
        <taxon>Alveolata</taxon>
        <taxon>Dinophyceae</taxon>
        <taxon>Gonyaulacales</taxon>
        <taxon>Pyrocystaceae</taxon>
        <taxon>Alexandrium</taxon>
    </lineage>
</organism>
<evidence type="ECO:0008006" key="3">
    <source>
        <dbReference type="Google" id="ProtNLM"/>
    </source>
</evidence>
<feature type="signal peptide" evidence="1">
    <location>
        <begin position="1"/>
        <end position="18"/>
    </location>
</feature>
<evidence type="ECO:0000256" key="1">
    <source>
        <dbReference type="SAM" id="SignalP"/>
    </source>
</evidence>
<protein>
    <recommendedName>
        <fullName evidence="3">Phospholipase B-like</fullName>
    </recommendedName>
</protein>
<sequence length="365" mass="40693">MRAALLGALWCAPRVCHGVLLNHAFRAEGELQTCTGLGANGDSDPAKPVGRHIQYFGNSYGSGIQDRVGVIAWLVDLATFNDATVHMQGGPMGADKYLARKHSPNVSSDWSHYFDVQAGCGKYPFNEVEPFEGCLNISDSDFDFSKQLFSSDAGCVNIMLRLYSFRNTSSPLHGHQKCDIWTRGLAPSVYQQSRQLRAASASGQGLRYGAYHIRRCDRMDTNAECTDPSVVVSLLNNITDVSNWIIFYYAEPGYRGELERELQRLPRNLTITFEDDLALNPFEDGDNYYAWLVSFDLLRKASVEVQTTHCERHIGSIKRLQTWKVRPGHQEEEEASSGLEDVLFGVCGSTNDTHGEAPNDTHREA</sequence>